<keyword evidence="12" id="KW-1185">Reference proteome</keyword>
<feature type="transmembrane region" description="Helical" evidence="7">
    <location>
        <begin position="160"/>
        <end position="178"/>
    </location>
</feature>
<dbReference type="EMBL" id="JAHOEL010000003">
    <property type="protein sequence ID" value="MBV3391794.1"/>
    <property type="molecule type" value="Genomic_DNA"/>
</dbReference>
<comment type="caution">
    <text evidence="9">The sequence shown here is derived from an EMBL/GenBank/DDBJ whole genome shotgun (WGS) entry which is preliminary data.</text>
</comment>
<dbReference type="RefSeq" id="WP_022425394.1">
    <property type="nucleotide sequence ID" value="NZ_JAHOEB010000003.1"/>
</dbReference>
<dbReference type="AlphaFoldDB" id="A0AAW4MNZ9"/>
<feature type="transmembrane region" description="Helical" evidence="7">
    <location>
        <begin position="32"/>
        <end position="54"/>
    </location>
</feature>
<evidence type="ECO:0000256" key="2">
    <source>
        <dbReference type="ARBA" id="ARBA00008193"/>
    </source>
</evidence>
<dbReference type="GO" id="GO:0005886">
    <property type="term" value="C:plasma membrane"/>
    <property type="evidence" value="ECO:0007669"/>
    <property type="project" value="UniProtKB-SubCell"/>
</dbReference>
<dbReference type="Proteomes" id="UP001196408">
    <property type="component" value="Unassembled WGS sequence"/>
</dbReference>
<accession>A0AAW4MNZ9</accession>
<feature type="transmembrane region" description="Helical" evidence="7">
    <location>
        <begin position="66"/>
        <end position="84"/>
    </location>
</feature>
<dbReference type="Proteomes" id="UP001197492">
    <property type="component" value="Unassembled WGS sequence"/>
</dbReference>
<evidence type="ECO:0000313" key="12">
    <source>
        <dbReference type="Proteomes" id="UP001197492"/>
    </source>
</evidence>
<feature type="domain" description="Glycine transporter" evidence="8">
    <location>
        <begin position="103"/>
        <end position="175"/>
    </location>
</feature>
<evidence type="ECO:0000313" key="9">
    <source>
        <dbReference type="EMBL" id="MBV3381770.1"/>
    </source>
</evidence>
<feature type="transmembrane region" description="Helical" evidence="7">
    <location>
        <begin position="184"/>
        <end position="202"/>
    </location>
</feature>
<dbReference type="PANTHER" id="PTHR30506:SF3">
    <property type="entry name" value="UPF0126 INNER MEMBRANE PROTEIN YADS-RELATED"/>
    <property type="match status" value="1"/>
</dbReference>
<name>A0AAW4MNZ9_9FIRM</name>
<evidence type="ECO:0000256" key="7">
    <source>
        <dbReference type="SAM" id="Phobius"/>
    </source>
</evidence>
<keyword evidence="4 7" id="KW-0812">Transmembrane</keyword>
<gene>
    <name evidence="9" type="ORF">KSV97_00705</name>
    <name evidence="10" type="ORF">KSW06_00715</name>
</gene>
<organism evidence="9 11">
    <name type="scientific">Catenibacterium mitsuokai</name>
    <dbReference type="NCBI Taxonomy" id="100886"/>
    <lineage>
        <taxon>Bacteria</taxon>
        <taxon>Bacillati</taxon>
        <taxon>Bacillota</taxon>
        <taxon>Erysipelotrichia</taxon>
        <taxon>Erysipelotrichales</taxon>
        <taxon>Coprobacillaceae</taxon>
        <taxon>Catenibacterium</taxon>
    </lineage>
</organism>
<evidence type="ECO:0000256" key="4">
    <source>
        <dbReference type="ARBA" id="ARBA00022692"/>
    </source>
</evidence>
<keyword evidence="5 7" id="KW-1133">Transmembrane helix</keyword>
<dbReference type="EMBL" id="JAHOEF010000003">
    <property type="protein sequence ID" value="MBV3381770.1"/>
    <property type="molecule type" value="Genomic_DNA"/>
</dbReference>
<proteinExistence type="inferred from homology"/>
<dbReference type="GeneID" id="301324855"/>
<evidence type="ECO:0000256" key="5">
    <source>
        <dbReference type="ARBA" id="ARBA00022989"/>
    </source>
</evidence>
<feature type="domain" description="Glycine transporter" evidence="8">
    <location>
        <begin position="8"/>
        <end position="81"/>
    </location>
</feature>
<comment type="similarity">
    <text evidence="2">Belongs to the UPF0126 family.</text>
</comment>
<feature type="transmembrane region" description="Helical" evidence="7">
    <location>
        <begin position="126"/>
        <end position="148"/>
    </location>
</feature>
<dbReference type="PANTHER" id="PTHR30506">
    <property type="entry name" value="INNER MEMBRANE PROTEIN"/>
    <property type="match status" value="1"/>
</dbReference>
<dbReference type="InterPro" id="IPR005115">
    <property type="entry name" value="Gly_transporter"/>
</dbReference>
<comment type="subcellular location">
    <subcellularLocation>
        <location evidence="1">Cell membrane</location>
        <topology evidence="1">Multi-pass membrane protein</topology>
    </subcellularLocation>
</comment>
<evidence type="ECO:0000259" key="8">
    <source>
        <dbReference type="Pfam" id="PF03458"/>
    </source>
</evidence>
<dbReference type="Pfam" id="PF03458">
    <property type="entry name" value="Gly_transporter"/>
    <property type="match status" value="2"/>
</dbReference>
<reference evidence="9 12" key="1">
    <citation type="submission" date="2021-06" db="EMBL/GenBank/DDBJ databases">
        <title>Collection of gut derived symbiotic bacterial strains cultured from healthy donors.</title>
        <authorList>
            <person name="Lin H."/>
            <person name="Littmann E."/>
            <person name="Pamer E.G."/>
        </authorList>
    </citation>
    <scope>NUCLEOTIDE SEQUENCE</scope>
    <source>
        <strain evidence="10 12">MSK.21.70</strain>
        <strain evidence="9">MSK.21.82</strain>
    </source>
</reference>
<keyword evidence="3" id="KW-1003">Cell membrane</keyword>
<sequence length="217" mass="23494">MNATFNLVMDIIGTIAFAISGVMVASKKKMDLFGINILALCTAVGGGMVRDVLIGVTPPVMFRNPIFVIIALVTANLTILILYFHKKTTRKSIESLTTQLLFIFDTLGLAAFTMDGVNAGMAVHTGIFLPAFLGVMTGVGGGIIRDVLANELPQVCVKQIYASASIVGSIITCLFIKYGETNTAVILGFIIVVLIRVLAAHYRWDLPTIEYYEDKQK</sequence>
<evidence type="ECO:0000313" key="10">
    <source>
        <dbReference type="EMBL" id="MBV3391794.1"/>
    </source>
</evidence>
<evidence type="ECO:0000313" key="11">
    <source>
        <dbReference type="Proteomes" id="UP001196408"/>
    </source>
</evidence>
<evidence type="ECO:0000256" key="3">
    <source>
        <dbReference type="ARBA" id="ARBA00022475"/>
    </source>
</evidence>
<protein>
    <submittedName>
        <fullName evidence="9">Trimeric intracellular cation channel family protein</fullName>
    </submittedName>
</protein>
<evidence type="ECO:0000256" key="6">
    <source>
        <dbReference type="ARBA" id="ARBA00023136"/>
    </source>
</evidence>
<keyword evidence="6 7" id="KW-0472">Membrane</keyword>
<evidence type="ECO:0000256" key="1">
    <source>
        <dbReference type="ARBA" id="ARBA00004651"/>
    </source>
</evidence>
<feature type="transmembrane region" description="Helical" evidence="7">
    <location>
        <begin position="6"/>
        <end position="25"/>
    </location>
</feature>